<comment type="similarity">
    <text evidence="2">Belongs to the branched chain amino acid transporter family.</text>
</comment>
<organism evidence="10 11">
    <name type="scientific">Bizionia sediminis</name>
    <dbReference type="NCBI Taxonomy" id="1737064"/>
    <lineage>
        <taxon>Bacteria</taxon>
        <taxon>Pseudomonadati</taxon>
        <taxon>Bacteroidota</taxon>
        <taxon>Flavobacteriia</taxon>
        <taxon>Flavobacteriales</taxon>
        <taxon>Flavobacteriaceae</taxon>
        <taxon>Bizionia</taxon>
    </lineage>
</organism>
<proteinExistence type="inferred from homology"/>
<comment type="subcellular location">
    <subcellularLocation>
        <location evidence="1">Cell membrane</location>
        <topology evidence="1">Multi-pass membrane protein</topology>
    </subcellularLocation>
</comment>
<comment type="caution">
    <text evidence="10">The sequence shown here is derived from an EMBL/GenBank/DDBJ whole genome shotgun (WGS) entry which is preliminary data.</text>
</comment>
<dbReference type="Pfam" id="PF05525">
    <property type="entry name" value="Branch_AA_trans"/>
    <property type="match status" value="1"/>
</dbReference>
<evidence type="ECO:0000256" key="9">
    <source>
        <dbReference type="SAM" id="Phobius"/>
    </source>
</evidence>
<keyword evidence="3" id="KW-0813">Transport</keyword>
<keyword evidence="5 9" id="KW-0812">Transmembrane</keyword>
<reference evidence="11" key="1">
    <citation type="journal article" date="2019" name="Int. J. Syst. Evol. Microbiol.">
        <title>The Global Catalogue of Microorganisms (GCM) 10K type strain sequencing project: providing services to taxonomists for standard genome sequencing and annotation.</title>
        <authorList>
            <consortium name="The Broad Institute Genomics Platform"/>
            <consortium name="The Broad Institute Genome Sequencing Center for Infectious Disease"/>
            <person name="Wu L."/>
            <person name="Ma J."/>
        </authorList>
    </citation>
    <scope>NUCLEOTIDE SEQUENCE [LARGE SCALE GENOMIC DNA]</scope>
    <source>
        <strain evidence="11">KCTC 42587</strain>
    </source>
</reference>
<evidence type="ECO:0000256" key="7">
    <source>
        <dbReference type="ARBA" id="ARBA00022989"/>
    </source>
</evidence>
<feature type="transmembrane region" description="Helical" evidence="9">
    <location>
        <begin position="38"/>
        <end position="61"/>
    </location>
</feature>
<dbReference type="EMBL" id="JBHULS010000002">
    <property type="protein sequence ID" value="MFD2551267.1"/>
    <property type="molecule type" value="Genomic_DNA"/>
</dbReference>
<keyword evidence="7 9" id="KW-1133">Transmembrane helix</keyword>
<feature type="transmembrane region" description="Helical" evidence="9">
    <location>
        <begin position="331"/>
        <end position="353"/>
    </location>
</feature>
<dbReference type="PANTHER" id="PTHR30588">
    <property type="entry name" value="BRANCHED-CHAIN AMINO ACID TRANSPORT SYSTEM 2 CARRIER PROTEIN"/>
    <property type="match status" value="1"/>
</dbReference>
<dbReference type="PANTHER" id="PTHR30588:SF0">
    <property type="entry name" value="BRANCHED-CHAIN AMINO ACID PERMEASE BRNQ"/>
    <property type="match status" value="1"/>
</dbReference>
<evidence type="ECO:0000256" key="6">
    <source>
        <dbReference type="ARBA" id="ARBA00022970"/>
    </source>
</evidence>
<accession>A0ABW5KQG2</accession>
<dbReference type="RefSeq" id="WP_376892410.1">
    <property type="nucleotide sequence ID" value="NZ_JBHULS010000002.1"/>
</dbReference>
<evidence type="ECO:0000256" key="5">
    <source>
        <dbReference type="ARBA" id="ARBA00022692"/>
    </source>
</evidence>
<evidence type="ECO:0000256" key="4">
    <source>
        <dbReference type="ARBA" id="ARBA00022475"/>
    </source>
</evidence>
<evidence type="ECO:0000313" key="10">
    <source>
        <dbReference type="EMBL" id="MFD2551267.1"/>
    </source>
</evidence>
<feature type="transmembrane region" description="Helical" evidence="9">
    <location>
        <begin position="226"/>
        <end position="246"/>
    </location>
</feature>
<evidence type="ECO:0000256" key="3">
    <source>
        <dbReference type="ARBA" id="ARBA00022448"/>
    </source>
</evidence>
<dbReference type="InterPro" id="IPR004685">
    <property type="entry name" value="Brnchd-chn_aa_trnsp_Livcs"/>
</dbReference>
<keyword evidence="6" id="KW-0029">Amino-acid transport</keyword>
<keyword evidence="11" id="KW-1185">Reference proteome</keyword>
<evidence type="ECO:0000256" key="8">
    <source>
        <dbReference type="ARBA" id="ARBA00023136"/>
    </source>
</evidence>
<sequence length="432" mass="46468">MNKPKQTLVVAFTLFSLFFGAGNLILPPYLGVQAGANWHWVALGFALTAVVIPILGILAHAKLQGSMFDFAKKVSPLFSTIYCALLYGIAVFLAAPRTASVTHELAVAPFFNTATFITSCIYFGTVFLFVINRSRLLSLIGKYLTPLIVIILFIIIGLGVLRGSAEMVLTPVSTPFSLITLGVFEGYQTFDAIAGVVVGAVIVLSLKTYDVGNFQTKKQLISQAGFLAGFGLFVIYAGLIICGYLLQNRIPDNASRTEVLISLSQLTLGKIGATFLSVLVALACFTTAVGIITGASDYVSGLYRDSRKAYILTAIIASLIGVVVGSFKVGFIITIALPVLMFIYPITIVLILLHVLPQKFASALVFKAVVLITFLFSIPDFLKFIVPIGSLQGIINSIPLATQNLGWVLPALLVFLLLNFRNFTTKAISNQS</sequence>
<evidence type="ECO:0000313" key="11">
    <source>
        <dbReference type="Proteomes" id="UP001597472"/>
    </source>
</evidence>
<keyword evidence="8 9" id="KW-0472">Membrane</keyword>
<feature type="transmembrane region" description="Helical" evidence="9">
    <location>
        <begin position="360"/>
        <end position="378"/>
    </location>
</feature>
<feature type="transmembrane region" description="Helical" evidence="9">
    <location>
        <begin position="143"/>
        <end position="161"/>
    </location>
</feature>
<dbReference type="NCBIfam" id="TIGR00796">
    <property type="entry name" value="livcs"/>
    <property type="match status" value="1"/>
</dbReference>
<keyword evidence="4" id="KW-1003">Cell membrane</keyword>
<name>A0ABW5KQG2_9FLAO</name>
<dbReference type="Proteomes" id="UP001597472">
    <property type="component" value="Unassembled WGS sequence"/>
</dbReference>
<feature type="transmembrane region" description="Helical" evidence="9">
    <location>
        <begin position="308"/>
        <end position="325"/>
    </location>
</feature>
<feature type="transmembrane region" description="Helical" evidence="9">
    <location>
        <begin position="73"/>
        <end position="95"/>
    </location>
</feature>
<feature type="transmembrane region" description="Helical" evidence="9">
    <location>
        <begin position="271"/>
        <end position="296"/>
    </location>
</feature>
<feature type="transmembrane region" description="Helical" evidence="9">
    <location>
        <begin position="107"/>
        <end position="131"/>
    </location>
</feature>
<feature type="transmembrane region" description="Helical" evidence="9">
    <location>
        <begin position="7"/>
        <end position="26"/>
    </location>
</feature>
<gene>
    <name evidence="10" type="primary">brnQ</name>
    <name evidence="10" type="ORF">ACFSQP_05505</name>
</gene>
<evidence type="ECO:0000256" key="2">
    <source>
        <dbReference type="ARBA" id="ARBA00008540"/>
    </source>
</evidence>
<feature type="transmembrane region" description="Helical" evidence="9">
    <location>
        <begin position="187"/>
        <end position="206"/>
    </location>
</feature>
<protein>
    <submittedName>
        <fullName evidence="10">Branched-chain amino acid transport system II carrier protein</fullName>
    </submittedName>
</protein>
<feature type="transmembrane region" description="Helical" evidence="9">
    <location>
        <begin position="398"/>
        <end position="418"/>
    </location>
</feature>
<evidence type="ECO:0000256" key="1">
    <source>
        <dbReference type="ARBA" id="ARBA00004651"/>
    </source>
</evidence>